<keyword evidence="2 5" id="KW-0812">Transmembrane</keyword>
<protein>
    <submittedName>
        <fullName evidence="6">Uncharacterized protein</fullName>
    </submittedName>
</protein>
<feature type="transmembrane region" description="Helical" evidence="5">
    <location>
        <begin position="28"/>
        <end position="49"/>
    </location>
</feature>
<gene>
    <name evidence="6" type="ORF">PSACC_02474</name>
</gene>
<dbReference type="AlphaFoldDB" id="A0A2H9TIZ6"/>
<evidence type="ECO:0000313" key="6">
    <source>
        <dbReference type="EMBL" id="PJF17715.1"/>
    </source>
</evidence>
<comment type="caution">
    <text evidence="6">The sequence shown here is derived from an EMBL/GenBank/DDBJ whole genome shotgun (WGS) entry which is preliminary data.</text>
</comment>
<dbReference type="InterPro" id="IPR018499">
    <property type="entry name" value="Tetraspanin/Peripherin"/>
</dbReference>
<evidence type="ECO:0000256" key="1">
    <source>
        <dbReference type="ARBA" id="ARBA00004141"/>
    </source>
</evidence>
<feature type="transmembrane region" description="Helical" evidence="5">
    <location>
        <begin position="151"/>
        <end position="180"/>
    </location>
</feature>
<evidence type="ECO:0000256" key="3">
    <source>
        <dbReference type="ARBA" id="ARBA00022989"/>
    </source>
</evidence>
<evidence type="ECO:0000313" key="7">
    <source>
        <dbReference type="Proteomes" id="UP000240830"/>
    </source>
</evidence>
<keyword evidence="3 5" id="KW-1133">Transmembrane helix</keyword>
<comment type="subcellular location">
    <subcellularLocation>
        <location evidence="1">Membrane</location>
        <topology evidence="1">Multi-pass membrane protein</topology>
    </subcellularLocation>
</comment>
<evidence type="ECO:0000256" key="4">
    <source>
        <dbReference type="ARBA" id="ARBA00023136"/>
    </source>
</evidence>
<dbReference type="Proteomes" id="UP000240830">
    <property type="component" value="Unassembled WGS sequence"/>
</dbReference>
<proteinExistence type="predicted"/>
<keyword evidence="7" id="KW-1185">Reference proteome</keyword>
<keyword evidence="4 5" id="KW-0472">Membrane</keyword>
<feature type="transmembrane region" description="Helical" evidence="5">
    <location>
        <begin position="61"/>
        <end position="79"/>
    </location>
</feature>
<organism evidence="6 7">
    <name type="scientific">Paramicrosporidium saccamoebae</name>
    <dbReference type="NCBI Taxonomy" id="1246581"/>
    <lineage>
        <taxon>Eukaryota</taxon>
        <taxon>Fungi</taxon>
        <taxon>Fungi incertae sedis</taxon>
        <taxon>Cryptomycota</taxon>
        <taxon>Cryptomycota incertae sedis</taxon>
        <taxon>Paramicrosporidium</taxon>
    </lineage>
</organism>
<name>A0A2H9TIZ6_9FUNG</name>
<dbReference type="GO" id="GO:0016020">
    <property type="term" value="C:membrane"/>
    <property type="evidence" value="ECO:0007669"/>
    <property type="project" value="UniProtKB-SubCell"/>
</dbReference>
<sequence length="204" mass="22098">MLACAGLAMAILSLTLLATSPILAIAPRAILIGGLVLGIILMFVTALGAVGATNDRNSPALVGYSLLMLAAIGVTIWGVSSVGMSMKDPEVEGYLDRVWMDSDNGTILQIESWGQCCGFHNYTDRIQEPCTKYAEEMGCYELMKGQYEESLTVMLVPATLLLVAECVGLALNLAVLWLVWREGRQAKLVGDRQPFDAWHKAVFQ</sequence>
<dbReference type="Pfam" id="PF00335">
    <property type="entry name" value="Tetraspanin"/>
    <property type="match status" value="1"/>
</dbReference>
<evidence type="ECO:0000256" key="5">
    <source>
        <dbReference type="SAM" id="Phobius"/>
    </source>
</evidence>
<reference evidence="6 7" key="1">
    <citation type="submission" date="2016-10" db="EMBL/GenBank/DDBJ databases">
        <title>The genome of Paramicrosporidium saccamoebae is the missing link in understanding Cryptomycota and Microsporidia evolution.</title>
        <authorList>
            <person name="Quandt C.A."/>
            <person name="Beaudet D."/>
            <person name="Corsaro D."/>
            <person name="Michel R."/>
            <person name="Corradi N."/>
            <person name="James T."/>
        </authorList>
    </citation>
    <scope>NUCLEOTIDE SEQUENCE [LARGE SCALE GENOMIC DNA]</scope>
    <source>
        <strain evidence="6 7">KSL3</strain>
    </source>
</reference>
<evidence type="ECO:0000256" key="2">
    <source>
        <dbReference type="ARBA" id="ARBA00022692"/>
    </source>
</evidence>
<dbReference type="EMBL" id="MTSL01000165">
    <property type="protein sequence ID" value="PJF17715.1"/>
    <property type="molecule type" value="Genomic_DNA"/>
</dbReference>
<accession>A0A2H9TIZ6</accession>